<gene>
    <name evidence="3" type="ORF">FW778_16000</name>
</gene>
<dbReference type="GO" id="GO:0005975">
    <property type="term" value="P:carbohydrate metabolic process"/>
    <property type="evidence" value="ECO:0007669"/>
    <property type="project" value="InterPro"/>
</dbReference>
<dbReference type="SUPFAM" id="SSF48208">
    <property type="entry name" value="Six-hairpin glycosidases"/>
    <property type="match status" value="1"/>
</dbReference>
<accession>A0A5J5IGR0</accession>
<dbReference type="InterPro" id="IPR008928">
    <property type="entry name" value="6-hairpin_glycosidase_sf"/>
</dbReference>
<dbReference type="Pfam" id="PF20736">
    <property type="entry name" value="Glyco_hydro127M"/>
    <property type="match status" value="1"/>
</dbReference>
<sequence length="653" mass="74633">MAIPSGDTVKTNYLQNRTPLLQKPFLELPIGAIQPAGWLKVQLVKMKNGSTGHLDSLYSKVMGKRNGWLGGDGDVWERGPYWLDGLVPLAYILNDKELINKVKPWIEWSITHQRADGYFGPEPTKEKPANEAGLQRDKPQDWWPKMVMLKVLQQYYSATGDKRVINLMTKYFHYQLKQLPTTPLDHWSWWGSQRGGDNLMVVYWLYNITGDKTLLDLANLIHKQTFDWTDTFSKTDNLSKLFSFHGVNLAQGIKEPVIYYQQDPGKKYPASVNKAFKDIRQYLGQPQGMFGADELTHGNVPTQGSEFCTAVEMMFSLENLMSITGDVKYMDHLEKIAFNALPTQASDDYMTHQYYQQANQVMISRLDRNFMTPYDGTDQCFGILTGYPCCTANMHQGWPKFTQNLWMATEDNGVAALLYAPSSVKIKVANGTEVEFIEKTNYPFADAIHFTYKNKGAKITFPFHLRIPAWCDEAEIAVNGEKLQNAKGGQVIKINRNWKDNDEVTLILPMKISLERWNENSESVERGPLVYALKVDESWEKKKNNDQYGDYYEVHPLSPWNYGLLEIPKEKWQEAFQVIESEHISDYPWTLADAPVELKASAVRLPNWQLYNGNAGPLPYSPQPMPPGEKPVTVTLIPYGCTTLRITEFPVVE</sequence>
<dbReference type="Proteomes" id="UP000326903">
    <property type="component" value="Unassembled WGS sequence"/>
</dbReference>
<evidence type="ECO:0000313" key="4">
    <source>
        <dbReference type="Proteomes" id="UP000326903"/>
    </source>
</evidence>
<dbReference type="PANTHER" id="PTHR31151">
    <property type="entry name" value="PROLINE-TRNA LIGASE (DUF1680)"/>
    <property type="match status" value="1"/>
</dbReference>
<feature type="domain" description="Non-reducing end beta-L-arabinofuranosidase-like GH127 middle" evidence="2">
    <location>
        <begin position="414"/>
        <end position="510"/>
    </location>
</feature>
<keyword evidence="4" id="KW-1185">Reference proteome</keyword>
<evidence type="ECO:0000259" key="1">
    <source>
        <dbReference type="Pfam" id="PF07944"/>
    </source>
</evidence>
<dbReference type="EMBL" id="VYQF01000005">
    <property type="protein sequence ID" value="KAA9037596.1"/>
    <property type="molecule type" value="Genomic_DNA"/>
</dbReference>
<evidence type="ECO:0008006" key="5">
    <source>
        <dbReference type="Google" id="ProtNLM"/>
    </source>
</evidence>
<dbReference type="InterPro" id="IPR012878">
    <property type="entry name" value="Beta-AFase-like_GH127_cat"/>
</dbReference>
<dbReference type="AlphaFoldDB" id="A0A5J5IGR0"/>
<evidence type="ECO:0000313" key="3">
    <source>
        <dbReference type="EMBL" id="KAA9037596.1"/>
    </source>
</evidence>
<reference evidence="3 4" key="1">
    <citation type="submission" date="2019-09" db="EMBL/GenBank/DDBJ databases">
        <title>Draft genome sequence of Ginsengibacter sp. BR5-29.</title>
        <authorList>
            <person name="Im W.-T."/>
        </authorList>
    </citation>
    <scope>NUCLEOTIDE SEQUENCE [LARGE SCALE GENOMIC DNA]</scope>
    <source>
        <strain evidence="3 4">BR5-29</strain>
    </source>
</reference>
<organism evidence="3 4">
    <name type="scientific">Ginsengibacter hankyongi</name>
    <dbReference type="NCBI Taxonomy" id="2607284"/>
    <lineage>
        <taxon>Bacteria</taxon>
        <taxon>Pseudomonadati</taxon>
        <taxon>Bacteroidota</taxon>
        <taxon>Chitinophagia</taxon>
        <taxon>Chitinophagales</taxon>
        <taxon>Chitinophagaceae</taxon>
        <taxon>Ginsengibacter</taxon>
    </lineage>
</organism>
<feature type="domain" description="Non-reducing end beta-L-arabinofuranosidase-like GH127 catalytic" evidence="1">
    <location>
        <begin position="71"/>
        <end position="402"/>
    </location>
</feature>
<comment type="caution">
    <text evidence="3">The sequence shown here is derived from an EMBL/GenBank/DDBJ whole genome shotgun (WGS) entry which is preliminary data.</text>
</comment>
<proteinExistence type="predicted"/>
<dbReference type="Pfam" id="PF07944">
    <property type="entry name" value="Beta-AFase-like_GH127_cat"/>
    <property type="match status" value="1"/>
</dbReference>
<evidence type="ECO:0000259" key="2">
    <source>
        <dbReference type="Pfam" id="PF20736"/>
    </source>
</evidence>
<name>A0A5J5IGR0_9BACT</name>
<protein>
    <recommendedName>
        <fullName evidence="5">DUF1680 family protein</fullName>
    </recommendedName>
</protein>
<dbReference type="InterPro" id="IPR049046">
    <property type="entry name" value="Beta-AFase-like_GH127_middle"/>
</dbReference>
<dbReference type="PANTHER" id="PTHR31151:SF0">
    <property type="entry name" value="PROLINE-TRNA LIGASE (DUF1680)"/>
    <property type="match status" value="1"/>
</dbReference>
<dbReference type="RefSeq" id="WP_150415831.1">
    <property type="nucleotide sequence ID" value="NZ_VYQF01000005.1"/>
</dbReference>